<proteinExistence type="predicted"/>
<organism evidence="2 3">
    <name type="scientific">Saponaria officinalis</name>
    <name type="common">Common soapwort</name>
    <name type="synonym">Lychnis saponaria</name>
    <dbReference type="NCBI Taxonomy" id="3572"/>
    <lineage>
        <taxon>Eukaryota</taxon>
        <taxon>Viridiplantae</taxon>
        <taxon>Streptophyta</taxon>
        <taxon>Embryophyta</taxon>
        <taxon>Tracheophyta</taxon>
        <taxon>Spermatophyta</taxon>
        <taxon>Magnoliopsida</taxon>
        <taxon>eudicotyledons</taxon>
        <taxon>Gunneridae</taxon>
        <taxon>Pentapetalae</taxon>
        <taxon>Caryophyllales</taxon>
        <taxon>Caryophyllaceae</taxon>
        <taxon>Caryophylleae</taxon>
        <taxon>Saponaria</taxon>
    </lineage>
</organism>
<evidence type="ECO:0000256" key="1">
    <source>
        <dbReference type="SAM" id="Phobius"/>
    </source>
</evidence>
<protein>
    <submittedName>
        <fullName evidence="2">Uncharacterized protein</fullName>
    </submittedName>
</protein>
<name>A0AAW1HZX2_SAPOF</name>
<dbReference type="AlphaFoldDB" id="A0AAW1HZX2"/>
<keyword evidence="1" id="KW-0472">Membrane</keyword>
<evidence type="ECO:0000313" key="2">
    <source>
        <dbReference type="EMBL" id="KAK9681865.1"/>
    </source>
</evidence>
<dbReference type="EMBL" id="JBDFQZ010000010">
    <property type="protein sequence ID" value="KAK9681865.1"/>
    <property type="molecule type" value="Genomic_DNA"/>
</dbReference>
<feature type="transmembrane region" description="Helical" evidence="1">
    <location>
        <begin position="41"/>
        <end position="65"/>
    </location>
</feature>
<feature type="transmembrane region" description="Helical" evidence="1">
    <location>
        <begin position="6"/>
        <end position="29"/>
    </location>
</feature>
<reference evidence="2" key="1">
    <citation type="submission" date="2024-03" db="EMBL/GenBank/DDBJ databases">
        <title>WGS assembly of Saponaria officinalis var. Norfolk2.</title>
        <authorList>
            <person name="Jenkins J."/>
            <person name="Shu S."/>
            <person name="Grimwood J."/>
            <person name="Barry K."/>
            <person name="Goodstein D."/>
            <person name="Schmutz J."/>
            <person name="Leebens-Mack J."/>
            <person name="Osbourn A."/>
        </authorList>
    </citation>
    <scope>NUCLEOTIDE SEQUENCE [LARGE SCALE GENOMIC DNA]</scope>
    <source>
        <strain evidence="2">JIC</strain>
    </source>
</reference>
<keyword evidence="3" id="KW-1185">Reference proteome</keyword>
<keyword evidence="1" id="KW-0812">Transmembrane</keyword>
<gene>
    <name evidence="2" type="ORF">RND81_10G033000</name>
</gene>
<keyword evidence="1" id="KW-1133">Transmembrane helix</keyword>
<dbReference type="Proteomes" id="UP001443914">
    <property type="component" value="Unassembled WGS sequence"/>
</dbReference>
<sequence length="104" mass="12555">MVYREVGLDIIEVQILLVMELCVGGLLLRCFGGVLKLRKRFYWILCIFIFSVSHLNILFFYIIYVDHRDFCYFFYKTMCDQLFKLHLWLSLCCCCYSVTEFVLF</sequence>
<comment type="caution">
    <text evidence="2">The sequence shown here is derived from an EMBL/GenBank/DDBJ whole genome shotgun (WGS) entry which is preliminary data.</text>
</comment>
<evidence type="ECO:0000313" key="3">
    <source>
        <dbReference type="Proteomes" id="UP001443914"/>
    </source>
</evidence>
<accession>A0AAW1HZX2</accession>